<feature type="signal peptide" evidence="4">
    <location>
        <begin position="1"/>
        <end position="23"/>
    </location>
</feature>
<evidence type="ECO:0008006" key="9">
    <source>
        <dbReference type="Google" id="ProtNLM"/>
    </source>
</evidence>
<evidence type="ECO:0000256" key="4">
    <source>
        <dbReference type="SAM" id="SignalP"/>
    </source>
</evidence>
<keyword evidence="4" id="KW-0732">Signal</keyword>
<gene>
    <name evidence="7" type="ORF">JG688_00014590</name>
</gene>
<evidence type="ECO:0000256" key="1">
    <source>
        <dbReference type="ARBA" id="ARBA00008361"/>
    </source>
</evidence>
<dbReference type="GO" id="GO:0008757">
    <property type="term" value="F:S-adenosylmethionine-dependent methyltransferase activity"/>
    <property type="evidence" value="ECO:0007669"/>
    <property type="project" value="InterPro"/>
</dbReference>
<keyword evidence="3" id="KW-0808">Transferase</keyword>
<protein>
    <recommendedName>
        <fullName evidence="9">Methyltransferase type 11 domain-containing protein</fullName>
    </recommendedName>
</protein>
<comment type="caution">
    <text evidence="7">The sequence shown here is derived from an EMBL/GenBank/DDBJ whole genome shotgun (WGS) entry which is preliminary data.</text>
</comment>
<keyword evidence="8" id="KW-1185">Reference proteome</keyword>
<dbReference type="Pfam" id="PF08241">
    <property type="entry name" value="Methyltransf_11"/>
    <property type="match status" value="1"/>
</dbReference>
<reference evidence="7" key="1">
    <citation type="submission" date="2021-01" db="EMBL/GenBank/DDBJ databases">
        <title>Phytophthora aleatoria, a newly-described species from Pinus radiata is distinct from Phytophthora cactorum isolates based on comparative genomics.</title>
        <authorList>
            <person name="Mcdougal R."/>
            <person name="Panda P."/>
            <person name="Williams N."/>
            <person name="Studholme D.J."/>
        </authorList>
    </citation>
    <scope>NUCLEOTIDE SEQUENCE</scope>
    <source>
        <strain evidence="7">NZFS 4037</strain>
    </source>
</reference>
<feature type="domain" description="Carboxylesterase type B" evidence="5">
    <location>
        <begin position="42"/>
        <end position="80"/>
    </location>
</feature>
<dbReference type="InterPro" id="IPR013216">
    <property type="entry name" value="Methyltransf_11"/>
</dbReference>
<dbReference type="PANTHER" id="PTHR12176">
    <property type="entry name" value="SAM-DEPENDENT METHYLTRANSFERASE SUPERFAMILY PROTEIN"/>
    <property type="match status" value="1"/>
</dbReference>
<evidence type="ECO:0000259" key="5">
    <source>
        <dbReference type="Pfam" id="PF00135"/>
    </source>
</evidence>
<dbReference type="Proteomes" id="UP000709295">
    <property type="component" value="Unassembled WGS sequence"/>
</dbReference>
<evidence type="ECO:0000313" key="8">
    <source>
        <dbReference type="Proteomes" id="UP000709295"/>
    </source>
</evidence>
<evidence type="ECO:0000313" key="7">
    <source>
        <dbReference type="EMBL" id="KAG6949506.1"/>
    </source>
</evidence>
<dbReference type="AlphaFoldDB" id="A0A8J5LXG3"/>
<accession>A0A8J5LXG3</accession>
<dbReference type="FunFam" id="3.40.50.150:FF:000311">
    <property type="entry name" value="Methyltransferase protein 13"/>
    <property type="match status" value="1"/>
</dbReference>
<keyword evidence="2" id="KW-0489">Methyltransferase</keyword>
<dbReference type="GO" id="GO:0032259">
    <property type="term" value="P:methylation"/>
    <property type="evidence" value="ECO:0007669"/>
    <property type="project" value="UniProtKB-KW"/>
</dbReference>
<dbReference type="CDD" id="cd02440">
    <property type="entry name" value="AdoMet_MTases"/>
    <property type="match status" value="1"/>
</dbReference>
<sequence length="687" mass="75280">MRSLLFPAAAAALLAAPIVASDASIVTVKNGSYHDAYQSTYDQDLLLGMPYAQPPVNRLRFQNPVPLNTTWTDSPQLNCTVIAADVRKKLIADAHSAGTLTSDRDLAGVATESRNVLLHPVQGQTLVLQREVGHGSLVHGSARHETKGLKTVVEAHADDRLAGCHSFLYDVPVETLSSIFNSSVASSASYRPIVDGDFLTDVGPALLMEGKFVHVPILHGVNNDEGTAFGAGGGTVNTTKEFVSFLIDTMAETDETVAILTEAFLDKPESYKQLARVMTRMWASFIVHENPNQNGATVLEWPEYTSDDAQNVVFDANVMELAYVAPDTYRAEGIAYLMSLRACHQNLSESYLNRAASHILAKYDDFDHTKISYDIAVKSGFCSRTTTTHSPIKAGPSIAVIGPNGVSTLEALTSRLGEDVANTVGVEQKGTIIPSMHVQGDPGLSHLVVYFTDTSALPKNASHVHVARTRGGKGNQSLFDDMAQYGKATYWDERYTKDSEQFDWYQRYGGLKELLNQYVKKTDSILMAGAGNSRLSEEMVNDGYQKLMNVDVSEIVVKQMASKYEDRVEQLQWQKMNMCSLDFADETYDAVVDKGTMDSILCGEGSTANVAKMCQEIHRVLKPNGVYFIVSYGVPDNRLSYLENKELQWKVTVHTVPKPTVSAVQVSEADANAVHYIYVCQKGIKAE</sequence>
<feature type="domain" description="Methyltransferase type 11" evidence="6">
    <location>
        <begin position="526"/>
        <end position="629"/>
    </location>
</feature>
<dbReference type="Pfam" id="PF00135">
    <property type="entry name" value="COesterase"/>
    <property type="match status" value="1"/>
</dbReference>
<dbReference type="InterPro" id="IPR002018">
    <property type="entry name" value="CarbesteraseB"/>
</dbReference>
<comment type="similarity">
    <text evidence="1">Belongs to the methyltransferase superfamily.</text>
</comment>
<feature type="chain" id="PRO_5035232272" description="Methyltransferase type 11 domain-containing protein" evidence="4">
    <location>
        <begin position="24"/>
        <end position="687"/>
    </location>
</feature>
<evidence type="ECO:0000259" key="6">
    <source>
        <dbReference type="Pfam" id="PF08241"/>
    </source>
</evidence>
<organism evidence="7 8">
    <name type="scientific">Phytophthora aleatoria</name>
    <dbReference type="NCBI Taxonomy" id="2496075"/>
    <lineage>
        <taxon>Eukaryota</taxon>
        <taxon>Sar</taxon>
        <taxon>Stramenopiles</taxon>
        <taxon>Oomycota</taxon>
        <taxon>Peronosporomycetes</taxon>
        <taxon>Peronosporales</taxon>
        <taxon>Peronosporaceae</taxon>
        <taxon>Phytophthora</taxon>
    </lineage>
</organism>
<evidence type="ECO:0000256" key="3">
    <source>
        <dbReference type="ARBA" id="ARBA00022679"/>
    </source>
</evidence>
<dbReference type="PANTHER" id="PTHR12176:SF79">
    <property type="entry name" value="METHYLTRANSFERASE TYPE 11 DOMAIN-CONTAINING PROTEIN"/>
    <property type="match status" value="1"/>
</dbReference>
<proteinExistence type="inferred from homology"/>
<dbReference type="EMBL" id="JAENGY010001414">
    <property type="protein sequence ID" value="KAG6949506.1"/>
    <property type="molecule type" value="Genomic_DNA"/>
</dbReference>
<name>A0A8J5LXG3_9STRA</name>
<evidence type="ECO:0000256" key="2">
    <source>
        <dbReference type="ARBA" id="ARBA00022603"/>
    </source>
</evidence>
<dbReference type="InterPro" id="IPR051419">
    <property type="entry name" value="Lys/N-term_MeTrsfase_sf"/>
</dbReference>